<proteinExistence type="predicted"/>
<keyword evidence="2" id="KW-1185">Reference proteome</keyword>
<protein>
    <submittedName>
        <fullName evidence="1">Uncharacterized protein</fullName>
    </submittedName>
</protein>
<name>A0ACB0JTT7_TRIPR</name>
<dbReference type="Proteomes" id="UP001177021">
    <property type="component" value="Unassembled WGS sequence"/>
</dbReference>
<accession>A0ACB0JTT7</accession>
<organism evidence="1 2">
    <name type="scientific">Trifolium pratense</name>
    <name type="common">Red clover</name>
    <dbReference type="NCBI Taxonomy" id="57577"/>
    <lineage>
        <taxon>Eukaryota</taxon>
        <taxon>Viridiplantae</taxon>
        <taxon>Streptophyta</taxon>
        <taxon>Embryophyta</taxon>
        <taxon>Tracheophyta</taxon>
        <taxon>Spermatophyta</taxon>
        <taxon>Magnoliopsida</taxon>
        <taxon>eudicotyledons</taxon>
        <taxon>Gunneridae</taxon>
        <taxon>Pentapetalae</taxon>
        <taxon>rosids</taxon>
        <taxon>fabids</taxon>
        <taxon>Fabales</taxon>
        <taxon>Fabaceae</taxon>
        <taxon>Papilionoideae</taxon>
        <taxon>50 kb inversion clade</taxon>
        <taxon>NPAAA clade</taxon>
        <taxon>Hologalegina</taxon>
        <taxon>IRL clade</taxon>
        <taxon>Trifolieae</taxon>
        <taxon>Trifolium</taxon>
    </lineage>
</organism>
<gene>
    <name evidence="1" type="ORF">MILVUS5_LOCUS15583</name>
</gene>
<evidence type="ECO:0000313" key="2">
    <source>
        <dbReference type="Proteomes" id="UP001177021"/>
    </source>
</evidence>
<sequence>MLKDCIDFAKGCQECQKHAGIQHVPASELHSIIKPWPFRGWALDLIGEIKPASSKNQKYIIVGVDYFTKWIEAIPLPNVDQEEVISFIQNHIIYRFGIPETITTDQGSVFTGRKMQEFARQTGFKLLTSTPYYAQANVEIYLQSIRIQRQMEIPTDHYWSMMFDELVDLDEERLRALDTLSRQKERVAKAYNKKVKSKTFEVGNLVWKVILPMDKKDRVLGKWSPNWEGPFKIIQVFSNGAYEIEELTSEKRTLNINGKYLKKYKPTLLEVKISTE</sequence>
<comment type="caution">
    <text evidence="1">The sequence shown here is derived from an EMBL/GenBank/DDBJ whole genome shotgun (WGS) entry which is preliminary data.</text>
</comment>
<reference evidence="1" key="1">
    <citation type="submission" date="2023-10" db="EMBL/GenBank/DDBJ databases">
        <authorList>
            <person name="Rodriguez Cubillos JULIANA M."/>
            <person name="De Vega J."/>
        </authorList>
    </citation>
    <scope>NUCLEOTIDE SEQUENCE</scope>
</reference>
<evidence type="ECO:0000313" key="1">
    <source>
        <dbReference type="EMBL" id="CAJ2646963.1"/>
    </source>
</evidence>
<dbReference type="EMBL" id="CASHSV030000109">
    <property type="protein sequence ID" value="CAJ2646963.1"/>
    <property type="molecule type" value="Genomic_DNA"/>
</dbReference>